<keyword evidence="2" id="KW-1185">Reference proteome</keyword>
<reference evidence="2" key="1">
    <citation type="submission" date="2016-10" db="EMBL/GenBank/DDBJ databases">
        <authorList>
            <person name="Varghese N."/>
            <person name="Submissions S."/>
        </authorList>
    </citation>
    <scope>NUCLEOTIDE SEQUENCE [LARGE SCALE GENOMIC DNA]</scope>
    <source>
        <strain evidence="2">CGMCC 4.2126</strain>
    </source>
</reference>
<proteinExistence type="predicted"/>
<evidence type="ECO:0000313" key="2">
    <source>
        <dbReference type="Proteomes" id="UP000199111"/>
    </source>
</evidence>
<protein>
    <submittedName>
        <fullName evidence="1">Uncharacterized protein</fullName>
    </submittedName>
</protein>
<evidence type="ECO:0000313" key="1">
    <source>
        <dbReference type="EMBL" id="SFI81290.1"/>
    </source>
</evidence>
<dbReference type="Proteomes" id="UP000199111">
    <property type="component" value="Unassembled WGS sequence"/>
</dbReference>
<organism evidence="1 2">
    <name type="scientific">Streptosporangium canum</name>
    <dbReference type="NCBI Taxonomy" id="324952"/>
    <lineage>
        <taxon>Bacteria</taxon>
        <taxon>Bacillati</taxon>
        <taxon>Actinomycetota</taxon>
        <taxon>Actinomycetes</taxon>
        <taxon>Streptosporangiales</taxon>
        <taxon>Streptosporangiaceae</taxon>
        <taxon>Streptosporangium</taxon>
    </lineage>
</organism>
<dbReference type="RefSeq" id="WP_093886541.1">
    <property type="nucleotide sequence ID" value="NZ_FOQY01000005.1"/>
</dbReference>
<sequence>MGETLKFGAALNNGAIVLHYTPGQDGRAGCVFAFSVWDGQFVSWRTPRDKDGNLGSVELGRYFGLDFEKGWQVHCERAGISNG</sequence>
<dbReference type="EMBL" id="FOQY01000005">
    <property type="protein sequence ID" value="SFI81290.1"/>
    <property type="molecule type" value="Genomic_DNA"/>
</dbReference>
<accession>A0A1I3L9M7</accession>
<name>A0A1I3L9M7_9ACTN</name>
<dbReference type="GeneID" id="96297590"/>
<dbReference type="AlphaFoldDB" id="A0A1I3L9M7"/>
<gene>
    <name evidence="1" type="ORF">SAMN05216275_10557</name>
</gene>